<feature type="compositionally biased region" description="Basic and acidic residues" evidence="11">
    <location>
        <begin position="450"/>
        <end position="459"/>
    </location>
</feature>
<dbReference type="InterPro" id="IPR003409">
    <property type="entry name" value="MORN"/>
</dbReference>
<reference evidence="13" key="1">
    <citation type="submission" date="2025-05" db="UniProtKB">
        <authorList>
            <consortium name="Ensembl"/>
        </authorList>
    </citation>
    <scope>IDENTIFICATION</scope>
</reference>
<evidence type="ECO:0000256" key="1">
    <source>
        <dbReference type="ARBA" id="ARBA00004163"/>
    </source>
</evidence>
<feature type="compositionally biased region" description="Polar residues" evidence="11">
    <location>
        <begin position="540"/>
        <end position="553"/>
    </location>
</feature>
<dbReference type="Pfam" id="PF02493">
    <property type="entry name" value="MORN"/>
    <property type="match status" value="8"/>
</dbReference>
<dbReference type="Ensembl" id="ENSEBUT00000005153.1">
    <property type="protein sequence ID" value="ENSEBUP00000004715.1"/>
    <property type="gene ID" value="ENSEBUG00000003282.1"/>
</dbReference>
<keyword evidence="14" id="KW-1185">Reference proteome</keyword>
<dbReference type="Proteomes" id="UP000694388">
    <property type="component" value="Unplaced"/>
</dbReference>
<dbReference type="OMA" id="RHYSKAG"/>
<feature type="region of interest" description="Disordered" evidence="11">
    <location>
        <begin position="538"/>
        <end position="606"/>
    </location>
</feature>
<dbReference type="GO" id="GO:0048167">
    <property type="term" value="P:regulation of synaptic plasticity"/>
    <property type="evidence" value="ECO:0007669"/>
    <property type="project" value="TreeGrafter"/>
</dbReference>
<evidence type="ECO:0000256" key="7">
    <source>
        <dbReference type="ARBA" id="ARBA00022737"/>
    </source>
</evidence>
<evidence type="ECO:0000256" key="10">
    <source>
        <dbReference type="ARBA" id="ARBA00023136"/>
    </source>
</evidence>
<comment type="similarity">
    <text evidence="4">Belongs to the junctophilin family.</text>
</comment>
<dbReference type="GO" id="GO:0030314">
    <property type="term" value="C:junctional membrane complex"/>
    <property type="evidence" value="ECO:0007669"/>
    <property type="project" value="InterPro"/>
</dbReference>
<feature type="region of interest" description="Disordered" evidence="11">
    <location>
        <begin position="193"/>
        <end position="216"/>
    </location>
</feature>
<evidence type="ECO:0000256" key="3">
    <source>
        <dbReference type="ARBA" id="ARBA00004236"/>
    </source>
</evidence>
<feature type="region of interest" description="Disordered" evidence="11">
    <location>
        <begin position="637"/>
        <end position="661"/>
    </location>
</feature>
<evidence type="ECO:0000256" key="12">
    <source>
        <dbReference type="SAM" id="Phobius"/>
    </source>
</evidence>
<keyword evidence="5" id="KW-1003">Cell membrane</keyword>
<dbReference type="FunFam" id="2.20.110.10:FF:000001">
    <property type="entry name" value="Junctophilin"/>
    <property type="match status" value="1"/>
</dbReference>
<feature type="region of interest" description="Disordered" evidence="11">
    <location>
        <begin position="424"/>
        <end position="509"/>
    </location>
</feature>
<keyword evidence="8" id="KW-0256">Endoplasmic reticulum</keyword>
<keyword evidence="9 12" id="KW-1133">Transmembrane helix</keyword>
<accession>A0A8C4NE70</accession>
<dbReference type="Ensembl" id="ENSEBUT00000005140.1">
    <property type="protein sequence ID" value="ENSEBUP00000004702.1"/>
    <property type="gene ID" value="ENSEBUG00000003282.1"/>
</dbReference>
<evidence type="ECO:0000256" key="11">
    <source>
        <dbReference type="SAM" id="MobiDB-lite"/>
    </source>
</evidence>
<feature type="transmembrane region" description="Helical" evidence="12">
    <location>
        <begin position="679"/>
        <end position="699"/>
    </location>
</feature>
<dbReference type="InterPro" id="IPR017191">
    <property type="entry name" value="Junctophilin"/>
</dbReference>
<feature type="compositionally biased region" description="Acidic residues" evidence="11">
    <location>
        <begin position="434"/>
        <end position="449"/>
    </location>
</feature>
<name>A0A8C4NE70_EPTBU</name>
<evidence type="ECO:0000313" key="14">
    <source>
        <dbReference type="Proteomes" id="UP000694388"/>
    </source>
</evidence>
<evidence type="ECO:0000313" key="13">
    <source>
        <dbReference type="Ensembl" id="ENSEBUP00000004702.1"/>
    </source>
</evidence>
<dbReference type="PANTHER" id="PTHR23085">
    <property type="entry name" value="GH28348P"/>
    <property type="match status" value="1"/>
</dbReference>
<proteinExistence type="inferred from homology"/>
<keyword evidence="10 12" id="KW-0472">Membrane</keyword>
<evidence type="ECO:0000256" key="6">
    <source>
        <dbReference type="ARBA" id="ARBA00022692"/>
    </source>
</evidence>
<protein>
    <submittedName>
        <fullName evidence="13">Junctophilin 3</fullName>
    </submittedName>
</protein>
<comment type="subcellular location">
    <subcellularLocation>
        <location evidence="3">Cell membrane</location>
    </subcellularLocation>
    <subcellularLocation>
        <location evidence="2">Endomembrane system</location>
        <topology evidence="2">Peripheral membrane protein</topology>
    </subcellularLocation>
    <subcellularLocation>
        <location evidence="1">Endoplasmic reticulum membrane</location>
        <topology evidence="1">Single-pass type IV membrane protein</topology>
    </subcellularLocation>
</comment>
<evidence type="ECO:0000256" key="9">
    <source>
        <dbReference type="ARBA" id="ARBA00022989"/>
    </source>
</evidence>
<dbReference type="SMART" id="SM00698">
    <property type="entry name" value="MORN"/>
    <property type="match status" value="6"/>
</dbReference>
<dbReference type="GeneTree" id="ENSGT00940000158707"/>
<evidence type="ECO:0000256" key="4">
    <source>
        <dbReference type="ARBA" id="ARBA00008599"/>
    </source>
</evidence>
<dbReference type="PANTHER" id="PTHR23085:SF14">
    <property type="entry name" value="JUNCTOPHILIN-4"/>
    <property type="match status" value="1"/>
</dbReference>
<organism evidence="13 14">
    <name type="scientific">Eptatretus burgeri</name>
    <name type="common">Inshore hagfish</name>
    <dbReference type="NCBI Taxonomy" id="7764"/>
    <lineage>
        <taxon>Eukaryota</taxon>
        <taxon>Metazoa</taxon>
        <taxon>Chordata</taxon>
        <taxon>Craniata</taxon>
        <taxon>Vertebrata</taxon>
        <taxon>Cyclostomata</taxon>
        <taxon>Myxini</taxon>
        <taxon>Myxiniformes</taxon>
        <taxon>Myxinidae</taxon>
        <taxon>Eptatretinae</taxon>
        <taxon>Eptatretus</taxon>
    </lineage>
</organism>
<dbReference type="GO" id="GO:0005886">
    <property type="term" value="C:plasma membrane"/>
    <property type="evidence" value="ECO:0007669"/>
    <property type="project" value="UniProtKB-SubCell"/>
</dbReference>
<dbReference type="SUPFAM" id="SSF82185">
    <property type="entry name" value="Histone H3 K4-specific methyltransferase SET7/9 N-terminal domain"/>
    <property type="match status" value="2"/>
</dbReference>
<dbReference type="GO" id="GO:0005789">
    <property type="term" value="C:endoplasmic reticulum membrane"/>
    <property type="evidence" value="ECO:0007669"/>
    <property type="project" value="UniProtKB-SubCell"/>
</dbReference>
<sequence length="700" mass="76514">MSGGRFDFDDGGAYCGGWEAGKAHGHGVCTGPHGQGEFAGSWLQGFELLGVYTWPSGNTYSGAWAEGKRHGVGVESKGRWLYRGEWSHGVKGRYGLRQSRTSRARYEGTWSGGLQDGYGAETYGDGGSYLGQWASGMRHGYGIRLSVPYGIASASRSPLHTSLASLRSDNATNGSLITSASRPASRGGFVLTATQQRKQQPSSDTELLGNRAGGKRAASRLFRRGSLLGNLKLRRSESKASLSSERSKRSSFRSEAGFSAASSDVASLAISLGDTETEAYDSELEATATEAYSGEWKSDKRAGFGVCQRSDGLIYEGEWLANRRHGYGRTTYPDGRREEGKYRQGSLAAGCRKGLLPLRVGKARAKMERAVEAAGRAATLAKQKGDIGNSRAVHARAKAEAADSVAQKSQEAARVAKELAKKLSPNFMRHERPDCEDDDDDEEDDEQLAEIEKLKEMPERLPSSELYRKGTTPPPDDALVENLLLTPPANQPELPKFPFLNDRTPGNVNDEMSKRIEQLRSQQHDSAGLVGGSARPWLANEQSKQPGPSQNLTEARPHPPRIHYEQAMKPLRRRDDQKGCGKMQDPRGSVSDGIFLRHRGSDVQTLKSEETSGCRTEVNDTVPENKRTGLQGCKKLGQRSGCETTEKKEREEEEEEGEEEDFEVVMEIIPSRSQDSRTIIGAMVMLLIMGVAILFAQLLT</sequence>
<evidence type="ECO:0000256" key="2">
    <source>
        <dbReference type="ARBA" id="ARBA00004184"/>
    </source>
</evidence>
<dbReference type="AlphaFoldDB" id="A0A8C4NE70"/>
<keyword evidence="7" id="KW-0677">Repeat</keyword>
<dbReference type="Gene3D" id="2.20.110.10">
    <property type="entry name" value="Histone H3 K4-specific methyltransferase SET7/9 N-terminal domain"/>
    <property type="match status" value="3"/>
</dbReference>
<feature type="compositionally biased region" description="Polar residues" evidence="11">
    <location>
        <begin position="193"/>
        <end position="205"/>
    </location>
</feature>
<keyword evidence="6 12" id="KW-0812">Transmembrane</keyword>
<evidence type="ECO:0000256" key="5">
    <source>
        <dbReference type="ARBA" id="ARBA00022475"/>
    </source>
</evidence>
<evidence type="ECO:0000256" key="8">
    <source>
        <dbReference type="ARBA" id="ARBA00022824"/>
    </source>
</evidence>
<feature type="compositionally biased region" description="Acidic residues" evidence="11">
    <location>
        <begin position="651"/>
        <end position="661"/>
    </location>
</feature>